<name>A0A484IG22_9ARCH</name>
<keyword evidence="2" id="KW-1185">Reference proteome</keyword>
<protein>
    <submittedName>
        <fullName evidence="1">Uracil DNA glycosylase superfamily protein</fullName>
    </submittedName>
</protein>
<dbReference type="GeneID" id="39421499"/>
<dbReference type="OrthoDB" id="8612at2157"/>
<dbReference type="EMBL" id="LR216287">
    <property type="protein sequence ID" value="VFJ14594.1"/>
    <property type="molecule type" value="Genomic_DNA"/>
</dbReference>
<sequence length="172" mass="19443">MKNTNLRDYDSSQISYCQFYNNGLFQYMSIPDNRTMSELMRNITNCGLYPNLIENIHSFNLDKPIRFYNDHYWSKSVPSFDDPQSSLLVIGLTPAVNGGNRIGGMSTGDSPGQLLMKTMFETGFANHPARDSIDDGLVLSRAYVTSVIKCTPPNNKSTANYFQLFYAYEKGN</sequence>
<dbReference type="AlphaFoldDB" id="A0A484IG22"/>
<accession>A0A484IG22</accession>
<organism evidence="1 2">
    <name type="scientific">Candidatus Nitrosocosmicus franklandianus</name>
    <dbReference type="NCBI Taxonomy" id="1798806"/>
    <lineage>
        <taxon>Archaea</taxon>
        <taxon>Nitrososphaerota</taxon>
        <taxon>Nitrososphaeria</taxon>
        <taxon>Nitrososphaerales</taxon>
        <taxon>Nitrososphaeraceae</taxon>
        <taxon>Candidatus Nitrosocosmicus</taxon>
    </lineage>
</organism>
<dbReference type="InterPro" id="IPR036895">
    <property type="entry name" value="Uracil-DNA_glycosylase-like_sf"/>
</dbReference>
<evidence type="ECO:0000313" key="2">
    <source>
        <dbReference type="Proteomes" id="UP000294299"/>
    </source>
</evidence>
<reference evidence="1 2" key="1">
    <citation type="submission" date="2019-02" db="EMBL/GenBank/DDBJ databases">
        <authorList>
            <person name="Lehtovirta-Morley E L."/>
        </authorList>
    </citation>
    <scope>NUCLEOTIDE SEQUENCE [LARGE SCALE GENOMIC DNA]</scope>
    <source>
        <strain evidence="1">NFRAN1</strain>
    </source>
</reference>
<dbReference type="Gene3D" id="3.40.470.10">
    <property type="entry name" value="Uracil-DNA glycosylase-like domain"/>
    <property type="match status" value="1"/>
</dbReference>
<dbReference type="Proteomes" id="UP000294299">
    <property type="component" value="Chromosome NFRAN"/>
</dbReference>
<gene>
    <name evidence="1" type="ORF">NFRAN_2272</name>
</gene>
<evidence type="ECO:0000313" key="1">
    <source>
        <dbReference type="EMBL" id="VFJ14594.1"/>
    </source>
</evidence>
<proteinExistence type="predicted"/>
<dbReference type="KEGG" id="nfn:NFRAN_2272"/>
<dbReference type="RefSeq" id="WP_134484754.1">
    <property type="nucleotide sequence ID" value="NZ_LR216287.1"/>
</dbReference>
<dbReference type="SUPFAM" id="SSF52141">
    <property type="entry name" value="Uracil-DNA glycosylase-like"/>
    <property type="match status" value="1"/>
</dbReference>